<evidence type="ECO:0000313" key="6">
    <source>
        <dbReference type="Proteomes" id="UP000176420"/>
    </source>
</evidence>
<organism evidence="5 6">
    <name type="scientific">Candidatus Kerfeldbacteria bacterium RIFOXYB2_FULL_38_14</name>
    <dbReference type="NCBI Taxonomy" id="1798547"/>
    <lineage>
        <taxon>Bacteria</taxon>
        <taxon>Candidatus Kerfeldiibacteriota</taxon>
    </lineage>
</organism>
<dbReference type="GO" id="GO:0003677">
    <property type="term" value="F:DNA binding"/>
    <property type="evidence" value="ECO:0007669"/>
    <property type="project" value="UniProtKB-KW"/>
</dbReference>
<protein>
    <recommendedName>
        <fullName evidence="4">HTH marR-type domain-containing protein</fullName>
    </recommendedName>
</protein>
<sequence>MHTTINQLDYYIHALLSHLSKNESAILKLVPYDINIQEFRIIYFIGQHGEKKMNDIANALQLSISNVSIIVDKLVTKRLVKRINSTQDRRVIYITMAPVGEKIYRLMKKKHSELYQKLLNSLSLKEQKTLLELFDKMFNQK</sequence>
<dbReference type="Gene3D" id="1.10.10.10">
    <property type="entry name" value="Winged helix-like DNA-binding domain superfamily/Winged helix DNA-binding domain"/>
    <property type="match status" value="1"/>
</dbReference>
<dbReference type="Proteomes" id="UP000176420">
    <property type="component" value="Unassembled WGS sequence"/>
</dbReference>
<reference evidence="5 6" key="1">
    <citation type="journal article" date="2016" name="Nat. Commun.">
        <title>Thousands of microbial genomes shed light on interconnected biogeochemical processes in an aquifer system.</title>
        <authorList>
            <person name="Anantharaman K."/>
            <person name="Brown C.T."/>
            <person name="Hug L.A."/>
            <person name="Sharon I."/>
            <person name="Castelle C.J."/>
            <person name="Probst A.J."/>
            <person name="Thomas B.C."/>
            <person name="Singh A."/>
            <person name="Wilkins M.J."/>
            <person name="Karaoz U."/>
            <person name="Brodie E.L."/>
            <person name="Williams K.H."/>
            <person name="Hubbard S.S."/>
            <person name="Banfield J.F."/>
        </authorList>
    </citation>
    <scope>NUCLEOTIDE SEQUENCE [LARGE SCALE GENOMIC DNA]</scope>
</reference>
<name>A0A1G2B8W2_9BACT</name>
<dbReference type="Pfam" id="PF01047">
    <property type="entry name" value="MarR"/>
    <property type="match status" value="1"/>
</dbReference>
<keyword evidence="3" id="KW-0804">Transcription</keyword>
<evidence type="ECO:0000313" key="5">
    <source>
        <dbReference type="EMBL" id="OGY85634.1"/>
    </source>
</evidence>
<gene>
    <name evidence="5" type="ORF">A2319_02620</name>
</gene>
<dbReference type="SUPFAM" id="SSF46785">
    <property type="entry name" value="Winged helix' DNA-binding domain"/>
    <property type="match status" value="1"/>
</dbReference>
<dbReference type="PROSITE" id="PS50995">
    <property type="entry name" value="HTH_MARR_2"/>
    <property type="match status" value="1"/>
</dbReference>
<dbReference type="SMART" id="SM00347">
    <property type="entry name" value="HTH_MARR"/>
    <property type="match status" value="1"/>
</dbReference>
<accession>A0A1G2B8W2</accession>
<dbReference type="InterPro" id="IPR000835">
    <property type="entry name" value="HTH_MarR-typ"/>
</dbReference>
<dbReference type="PANTHER" id="PTHR42756">
    <property type="entry name" value="TRANSCRIPTIONAL REGULATOR, MARR"/>
    <property type="match status" value="1"/>
</dbReference>
<dbReference type="PRINTS" id="PR00598">
    <property type="entry name" value="HTHMARR"/>
</dbReference>
<dbReference type="AlphaFoldDB" id="A0A1G2B8W2"/>
<comment type="caution">
    <text evidence="5">The sequence shown here is derived from an EMBL/GenBank/DDBJ whole genome shotgun (WGS) entry which is preliminary data.</text>
</comment>
<dbReference type="PANTHER" id="PTHR42756:SF1">
    <property type="entry name" value="TRANSCRIPTIONAL REPRESSOR OF EMRAB OPERON"/>
    <property type="match status" value="1"/>
</dbReference>
<proteinExistence type="predicted"/>
<feature type="domain" description="HTH marR-type" evidence="4">
    <location>
        <begin position="1"/>
        <end position="139"/>
    </location>
</feature>
<dbReference type="GO" id="GO:0003700">
    <property type="term" value="F:DNA-binding transcription factor activity"/>
    <property type="evidence" value="ECO:0007669"/>
    <property type="project" value="InterPro"/>
</dbReference>
<dbReference type="EMBL" id="MHKI01000030">
    <property type="protein sequence ID" value="OGY85634.1"/>
    <property type="molecule type" value="Genomic_DNA"/>
</dbReference>
<evidence type="ECO:0000256" key="2">
    <source>
        <dbReference type="ARBA" id="ARBA00023125"/>
    </source>
</evidence>
<keyword evidence="1" id="KW-0805">Transcription regulation</keyword>
<evidence type="ECO:0000259" key="4">
    <source>
        <dbReference type="PROSITE" id="PS50995"/>
    </source>
</evidence>
<evidence type="ECO:0000256" key="1">
    <source>
        <dbReference type="ARBA" id="ARBA00023015"/>
    </source>
</evidence>
<dbReference type="InterPro" id="IPR036390">
    <property type="entry name" value="WH_DNA-bd_sf"/>
</dbReference>
<keyword evidence="2" id="KW-0238">DNA-binding</keyword>
<dbReference type="InterPro" id="IPR036388">
    <property type="entry name" value="WH-like_DNA-bd_sf"/>
</dbReference>
<evidence type="ECO:0000256" key="3">
    <source>
        <dbReference type="ARBA" id="ARBA00023163"/>
    </source>
</evidence>